<dbReference type="GO" id="GO:0005886">
    <property type="term" value="C:plasma membrane"/>
    <property type="evidence" value="ECO:0007669"/>
    <property type="project" value="UniProtKB-SubCell"/>
</dbReference>
<dbReference type="AlphaFoldDB" id="D3ZSI3"/>
<evidence type="ECO:0000256" key="5">
    <source>
        <dbReference type="ARBA" id="ARBA00022725"/>
    </source>
</evidence>
<dbReference type="SUPFAM" id="SSF81321">
    <property type="entry name" value="Family A G protein-coupled receptor-like"/>
    <property type="match status" value="1"/>
</dbReference>
<evidence type="ECO:0000256" key="8">
    <source>
        <dbReference type="ARBA" id="ARBA00023136"/>
    </source>
</evidence>
<feature type="transmembrane region" description="Helical" evidence="12">
    <location>
        <begin position="201"/>
        <end position="222"/>
    </location>
</feature>
<dbReference type="GeneTree" id="ENSGT01150000286988"/>
<dbReference type="AGR" id="RGD:1333328"/>
<dbReference type="STRING" id="10116.ENSRNOP00000028617"/>
<keyword evidence="5 12" id="KW-0552">Olfaction</keyword>
<dbReference type="VEuPathDB" id="HostDB:ENSRNOG00000021078"/>
<dbReference type="Gene3D" id="1.20.1070.10">
    <property type="entry name" value="Rhodopsin 7-helix transmembrane proteins"/>
    <property type="match status" value="1"/>
</dbReference>
<keyword evidence="6 12" id="KW-1133">Transmembrane helix</keyword>
<dbReference type="PRINTS" id="PR00245">
    <property type="entry name" value="OLFACTORYR"/>
</dbReference>
<evidence type="ECO:0000256" key="4">
    <source>
        <dbReference type="ARBA" id="ARBA00022692"/>
    </source>
</evidence>
<dbReference type="InParanoid" id="D3ZSI3"/>
<dbReference type="HOGENOM" id="CLU_012526_5_5_1"/>
<dbReference type="Proteomes" id="UP000002494">
    <property type="component" value="Chromosome 1"/>
</dbReference>
<sequence>MPGGRNNTIITKFILVGFSDFPKIKLVLFVVFLGSYLSTVVWNLGLVILIRIDPYLHTPMYFFLSNLSFLDFCYISSTTPKMLSGFFQKLKSISFVGCTMQYFFFSSLGLAECCLLAAMAYDRYAAICNPLLYTAIMSPSLCVHMVVGAYTIGLFGSLIQLCAILQLHFCGPNIINHFFCDLPQLLVLSCSETFPLQVLKFVIAVIFGVASVLVILVSYGYIISTILNISSVEGRSKAFNTCASHLTAVTLFFGSGLFVYMLPNSDSSQGYDKMASVFYTVVIPMLNPLIYSLRNKEIKDALQRCKKKCFSHCHCQLKIC</sequence>
<reference evidence="14" key="1">
    <citation type="submission" date="2024-01" db="EMBL/GenBank/DDBJ databases">
        <title>GRCr8: a new rat reference genome assembly contstructed from accurate long reads and long range scaffolding.</title>
        <authorList>
            <person name="Doris P.A."/>
            <person name="Kalbfleisch T."/>
            <person name="Li K."/>
            <person name="Howe K."/>
            <person name="Wood J."/>
        </authorList>
    </citation>
    <scope>NUCLEOTIDE SEQUENCE [LARGE SCALE GENOMIC DNA]</scope>
    <source>
        <strain evidence="14">Brown Norway</strain>
    </source>
</reference>
<dbReference type="UCSC" id="RGD:1333328">
    <property type="organism name" value="rat"/>
</dbReference>
<keyword evidence="2 12" id="KW-1003">Cell membrane</keyword>
<evidence type="ECO:0000256" key="9">
    <source>
        <dbReference type="ARBA" id="ARBA00023170"/>
    </source>
</evidence>
<keyword evidence="15" id="KW-1185">Reference proteome</keyword>
<feature type="domain" description="G-protein coupled receptors family 1 profile" evidence="13">
    <location>
        <begin position="42"/>
        <end position="291"/>
    </location>
</feature>
<feature type="transmembrane region" description="Helical" evidence="12">
    <location>
        <begin position="26"/>
        <end position="49"/>
    </location>
</feature>
<keyword evidence="10 11" id="KW-0807">Transducer</keyword>
<dbReference type="GO" id="GO:0004930">
    <property type="term" value="F:G protein-coupled receptor activity"/>
    <property type="evidence" value="ECO:0007669"/>
    <property type="project" value="UniProtKB-KW"/>
</dbReference>
<feature type="transmembrane region" description="Helical" evidence="12">
    <location>
        <begin position="141"/>
        <end position="169"/>
    </location>
</feature>
<comment type="similarity">
    <text evidence="11">Belongs to the G-protein coupled receptor 1 family.</text>
</comment>
<protein>
    <recommendedName>
        <fullName evidence="12">Olfactory receptor</fullName>
    </recommendedName>
</protein>
<evidence type="ECO:0000256" key="6">
    <source>
        <dbReference type="ARBA" id="ARBA00022989"/>
    </source>
</evidence>
<organism evidence="14 15">
    <name type="scientific">Rattus norvegicus</name>
    <name type="common">Rat</name>
    <dbReference type="NCBI Taxonomy" id="10116"/>
    <lineage>
        <taxon>Eukaryota</taxon>
        <taxon>Metazoa</taxon>
        <taxon>Chordata</taxon>
        <taxon>Craniata</taxon>
        <taxon>Vertebrata</taxon>
        <taxon>Euteleostomi</taxon>
        <taxon>Mammalia</taxon>
        <taxon>Eutheria</taxon>
        <taxon>Euarchontoglires</taxon>
        <taxon>Glires</taxon>
        <taxon>Rodentia</taxon>
        <taxon>Myomorpha</taxon>
        <taxon>Muroidea</taxon>
        <taxon>Muridae</taxon>
        <taxon>Murinae</taxon>
        <taxon>Rattus</taxon>
    </lineage>
</organism>
<dbReference type="RefSeq" id="NP_001000759.1">
    <property type="nucleotide sequence ID" value="NM_001000759.1"/>
</dbReference>
<evidence type="ECO:0000256" key="2">
    <source>
        <dbReference type="ARBA" id="ARBA00022475"/>
    </source>
</evidence>
<evidence type="ECO:0000256" key="1">
    <source>
        <dbReference type="ARBA" id="ARBA00004651"/>
    </source>
</evidence>
<keyword evidence="9 11" id="KW-0675">Receptor</keyword>
<reference evidence="14" key="3">
    <citation type="submission" date="2025-09" db="UniProtKB">
        <authorList>
            <consortium name="Ensembl"/>
        </authorList>
    </citation>
    <scope>IDENTIFICATION</scope>
    <source>
        <strain evidence="14">Brown Norway</strain>
    </source>
</reference>
<evidence type="ECO:0000313" key="15">
    <source>
        <dbReference type="Proteomes" id="UP000002494"/>
    </source>
</evidence>
<dbReference type="RGD" id="1333328">
    <property type="gene designation" value="Or5an6"/>
</dbReference>
<evidence type="ECO:0000256" key="11">
    <source>
        <dbReference type="RuleBase" id="RU000688"/>
    </source>
</evidence>
<name>D3ZSI3_RAT</name>
<dbReference type="PRINTS" id="PR00237">
    <property type="entry name" value="GPCRRHODOPSN"/>
</dbReference>
<keyword evidence="8 12" id="KW-0472">Membrane</keyword>
<dbReference type="CDD" id="cd15417">
    <property type="entry name" value="7tmA_OR5A1-like"/>
    <property type="match status" value="1"/>
</dbReference>
<evidence type="ECO:0000313" key="14">
    <source>
        <dbReference type="Ensembl" id="ENSRNOP00000028617.4"/>
    </source>
</evidence>
<dbReference type="GO" id="GO:0004984">
    <property type="term" value="F:olfactory receptor activity"/>
    <property type="evidence" value="ECO:0007669"/>
    <property type="project" value="Ensembl"/>
</dbReference>
<dbReference type="InterPro" id="IPR017452">
    <property type="entry name" value="GPCR_Rhodpsn_7TM"/>
</dbReference>
<feature type="transmembrane region" description="Helical" evidence="12">
    <location>
        <begin position="243"/>
        <end position="262"/>
    </location>
</feature>
<gene>
    <name evidence="14 16" type="primary">Or5an6</name>
    <name evidence="16" type="synonym">Olr336</name>
</gene>
<proteinExistence type="inferred from homology"/>
<dbReference type="InterPro" id="IPR000725">
    <property type="entry name" value="Olfact_rcpt"/>
</dbReference>
<dbReference type="Pfam" id="PF13853">
    <property type="entry name" value="7tm_4"/>
    <property type="match status" value="1"/>
</dbReference>
<evidence type="ECO:0000313" key="16">
    <source>
        <dbReference type="RGD" id="1333328"/>
    </source>
</evidence>
<feature type="transmembrane region" description="Helical" evidence="12">
    <location>
        <begin position="274"/>
        <end position="293"/>
    </location>
</feature>
<comment type="subcellular location">
    <subcellularLocation>
        <location evidence="1 12">Cell membrane</location>
        <topology evidence="1 12">Multi-pass membrane protein</topology>
    </subcellularLocation>
</comment>
<feature type="transmembrane region" description="Helical" evidence="12">
    <location>
        <begin position="61"/>
        <end position="80"/>
    </location>
</feature>
<dbReference type="PhylomeDB" id="D3ZSI3"/>
<feature type="transmembrane region" description="Helical" evidence="12">
    <location>
        <begin position="100"/>
        <end position="121"/>
    </location>
</feature>
<dbReference type="Bgee" id="ENSRNOG00000021078">
    <property type="expression patterns" value="Expressed in spleen"/>
</dbReference>
<evidence type="ECO:0000256" key="7">
    <source>
        <dbReference type="ARBA" id="ARBA00023040"/>
    </source>
</evidence>
<reference evidence="14" key="2">
    <citation type="submission" date="2025-08" db="UniProtKB">
        <authorList>
            <consortium name="Ensembl"/>
        </authorList>
    </citation>
    <scope>IDENTIFICATION</scope>
    <source>
        <strain evidence="14">Brown Norway</strain>
    </source>
</reference>
<dbReference type="PaxDb" id="10116-ENSRNOP00000028617"/>
<dbReference type="PROSITE" id="PS00237">
    <property type="entry name" value="G_PROTEIN_RECEP_F1_1"/>
    <property type="match status" value="1"/>
</dbReference>
<evidence type="ECO:0000259" key="13">
    <source>
        <dbReference type="PROSITE" id="PS50262"/>
    </source>
</evidence>
<dbReference type="Ensembl" id="ENSRNOT00000028617.4">
    <property type="protein sequence ID" value="ENSRNOP00000028617.4"/>
    <property type="gene ID" value="ENSRNOG00000021078.4"/>
</dbReference>
<keyword evidence="3 12" id="KW-0716">Sensory transduction</keyword>
<evidence type="ECO:0000256" key="10">
    <source>
        <dbReference type="ARBA" id="ARBA00023224"/>
    </source>
</evidence>
<keyword evidence="4 11" id="KW-0812">Transmembrane</keyword>
<accession>D3ZSI3</accession>
<dbReference type="eggNOG" id="ENOG502SJZ4">
    <property type="taxonomic scope" value="Eukaryota"/>
</dbReference>
<dbReference type="PROSITE" id="PS50262">
    <property type="entry name" value="G_PROTEIN_RECEP_F1_2"/>
    <property type="match status" value="1"/>
</dbReference>
<dbReference type="PANTHER" id="PTHR48018">
    <property type="entry name" value="OLFACTORY RECEPTOR"/>
    <property type="match status" value="1"/>
</dbReference>
<dbReference type="InterPro" id="IPR000276">
    <property type="entry name" value="GPCR_Rhodpsn"/>
</dbReference>
<evidence type="ECO:0000256" key="3">
    <source>
        <dbReference type="ARBA" id="ARBA00022606"/>
    </source>
</evidence>
<keyword evidence="7 11" id="KW-0297">G-protein coupled receptor</keyword>
<evidence type="ECO:0000256" key="12">
    <source>
        <dbReference type="RuleBase" id="RU363047"/>
    </source>
</evidence>
<dbReference type="GeneID" id="405032"/>